<dbReference type="GO" id="GO:0009611">
    <property type="term" value="P:response to wounding"/>
    <property type="evidence" value="ECO:0007669"/>
    <property type="project" value="InterPro"/>
</dbReference>
<dbReference type="AlphaFoldDB" id="A0AAP0KIN2"/>
<evidence type="ECO:0000313" key="4">
    <source>
        <dbReference type="EMBL" id="KAK9152159.1"/>
    </source>
</evidence>
<protein>
    <submittedName>
        <fullName evidence="4">Uncharacterized protein</fullName>
    </submittedName>
</protein>
<organism evidence="4 5">
    <name type="scientific">Stephania yunnanensis</name>
    <dbReference type="NCBI Taxonomy" id="152371"/>
    <lineage>
        <taxon>Eukaryota</taxon>
        <taxon>Viridiplantae</taxon>
        <taxon>Streptophyta</taxon>
        <taxon>Embryophyta</taxon>
        <taxon>Tracheophyta</taxon>
        <taxon>Spermatophyta</taxon>
        <taxon>Magnoliopsida</taxon>
        <taxon>Ranunculales</taxon>
        <taxon>Menispermaceae</taxon>
        <taxon>Menispermoideae</taxon>
        <taxon>Cissampelideae</taxon>
        <taxon>Stephania</taxon>
    </lineage>
</organism>
<dbReference type="GO" id="GO:0004867">
    <property type="term" value="F:serine-type endopeptidase inhibitor activity"/>
    <property type="evidence" value="ECO:0007669"/>
    <property type="project" value="UniProtKB-KW"/>
</dbReference>
<gene>
    <name evidence="4" type="ORF">Syun_010468</name>
</gene>
<comment type="similarity">
    <text evidence="1">Belongs to the protease inhibitor I13 (potato type I serine protease inhibitor) family.</text>
</comment>
<keyword evidence="2" id="KW-0646">Protease inhibitor</keyword>
<dbReference type="SUPFAM" id="SSF54654">
    <property type="entry name" value="CI-2 family of serine protease inhibitors"/>
    <property type="match status" value="1"/>
</dbReference>
<dbReference type="PANTHER" id="PTHR33091">
    <property type="entry name" value="PROTEIN, PUTATIVE, EXPRESSED-RELATED"/>
    <property type="match status" value="1"/>
</dbReference>
<dbReference type="PRINTS" id="PR00292">
    <property type="entry name" value="POTATOINHBTR"/>
</dbReference>
<proteinExistence type="inferred from homology"/>
<dbReference type="Proteomes" id="UP001420932">
    <property type="component" value="Unassembled WGS sequence"/>
</dbReference>
<evidence type="ECO:0000256" key="1">
    <source>
        <dbReference type="ARBA" id="ARBA00008210"/>
    </source>
</evidence>
<keyword evidence="5" id="KW-1185">Reference proteome</keyword>
<evidence type="ECO:0000256" key="3">
    <source>
        <dbReference type="ARBA" id="ARBA00022900"/>
    </source>
</evidence>
<dbReference type="InterPro" id="IPR036354">
    <property type="entry name" value="Prot_inh_pot1_sf"/>
</dbReference>
<dbReference type="EMBL" id="JBBNAF010000004">
    <property type="protein sequence ID" value="KAK9152159.1"/>
    <property type="molecule type" value="Genomic_DNA"/>
</dbReference>
<reference evidence="4 5" key="1">
    <citation type="submission" date="2024-01" db="EMBL/GenBank/DDBJ databases">
        <title>Genome assemblies of Stephania.</title>
        <authorList>
            <person name="Yang L."/>
        </authorList>
    </citation>
    <scope>NUCLEOTIDE SEQUENCE [LARGE SCALE GENOMIC DNA]</scope>
    <source>
        <strain evidence="4">YNDBR</strain>
        <tissue evidence="4">Leaf</tissue>
    </source>
</reference>
<sequence>MASGLCPENVGKQAWPELLGAQVSVAVAKIHRENSNVRPIVVPEGSGVTKDIRCDRVRVWVEGRIVSRVPIVG</sequence>
<keyword evidence="3" id="KW-0722">Serine protease inhibitor</keyword>
<dbReference type="PROSITE" id="PS00285">
    <property type="entry name" value="POTATO_INHIBITOR"/>
    <property type="match status" value="1"/>
</dbReference>
<evidence type="ECO:0000313" key="5">
    <source>
        <dbReference type="Proteomes" id="UP001420932"/>
    </source>
</evidence>
<dbReference type="InterPro" id="IPR000864">
    <property type="entry name" value="Prot_inh_pot1"/>
</dbReference>
<dbReference type="Gene3D" id="3.30.10.10">
    <property type="entry name" value="Trypsin Inhibitor V, subunit A"/>
    <property type="match status" value="1"/>
</dbReference>
<accession>A0AAP0KIN2</accession>
<dbReference type="PANTHER" id="PTHR33091:SF73">
    <property type="entry name" value="INHIBITOR OF TRYPSIN AND HAGEMAN FACTOR-LIKE"/>
    <property type="match status" value="1"/>
</dbReference>
<name>A0AAP0KIN2_9MAGN</name>
<evidence type="ECO:0000256" key="2">
    <source>
        <dbReference type="ARBA" id="ARBA00022690"/>
    </source>
</evidence>
<dbReference type="Pfam" id="PF00280">
    <property type="entry name" value="potato_inhibit"/>
    <property type="match status" value="1"/>
</dbReference>
<comment type="caution">
    <text evidence="4">The sequence shown here is derived from an EMBL/GenBank/DDBJ whole genome shotgun (WGS) entry which is preliminary data.</text>
</comment>